<dbReference type="SUPFAM" id="SSF50978">
    <property type="entry name" value="WD40 repeat-like"/>
    <property type="match status" value="1"/>
</dbReference>
<dbReference type="InterPro" id="IPR044666">
    <property type="entry name" value="Cyclophilin_A-like"/>
</dbReference>
<dbReference type="FunFam" id="2.40.100.10:FF:000003">
    <property type="entry name" value="Peptidylprolyl isomerase domain and WD repeat-containing 1"/>
    <property type="match status" value="1"/>
</dbReference>
<evidence type="ECO:0000259" key="7">
    <source>
        <dbReference type="PROSITE" id="PS50072"/>
    </source>
</evidence>
<dbReference type="Pfam" id="PF00400">
    <property type="entry name" value="WD40"/>
    <property type="match status" value="1"/>
</dbReference>
<dbReference type="Gene3D" id="2.130.10.10">
    <property type="entry name" value="YVTN repeat-like/Quinoprotein amine dehydrogenase"/>
    <property type="match status" value="1"/>
</dbReference>
<keyword evidence="9" id="KW-1185">Reference proteome</keyword>
<dbReference type="PANTHER" id="PTHR45625">
    <property type="entry name" value="PEPTIDYL-PROLYL CIS-TRANS ISOMERASE-RELATED"/>
    <property type="match status" value="1"/>
</dbReference>
<keyword evidence="5" id="KW-0697">Rotamase</keyword>
<dbReference type="PROSITE" id="PS50072">
    <property type="entry name" value="CSA_PPIASE_2"/>
    <property type="match status" value="1"/>
</dbReference>
<accession>A0A177B4F7</accession>
<evidence type="ECO:0000313" key="9">
    <source>
        <dbReference type="Proteomes" id="UP000078046"/>
    </source>
</evidence>
<dbReference type="EC" id="5.2.1.8" evidence="2"/>
<comment type="caution">
    <text evidence="8">The sequence shown here is derived from an EMBL/GenBank/DDBJ whole genome shotgun (WGS) entry which is preliminary data.</text>
</comment>
<sequence>MTNEKIETKKVHADSTTLKLLDKYIETGKKLNKFESIYLDNLPNKNEYEQSYMHLDKVVSVIVTKTNFIISGSRNGHIKFWKKQEAEGIEFVKQFRAHSGKLLYMCADKNGDYFASISDDKTLKIFDVVNFDMINMIKFLYVPVTCVWCYGSQHTYKRIAVVKANSHIISIYDGLGDGSVVVEYNRVHRDNITILKYAYDKDIFISTDKIGMLEIWNSTDIMKSPHICWTSKMDTDLYRYFNKKTTIKSICISCDELSFAIMSCDKMIDIFNLKTCKIIMTIDESDSINEQYLKVLAQTTDMEIQRRIAVENELGKFSHLKYEMTFDESGNYLIYPTMIGVKFVDVHTGKCMRVLGQNENMRILTIALFQGSGRTETKFYPMEMYSDENSYMHSLVANDPILFCTAHNKSRFYLFSSRGPIETETISRDVYNERPTKDDMNKISLYTKKFIAFNIAILHTTLGDVTIKLHMEECPKACENFATHAKNGYYNGHIFHRVIKNFMIQTGDPQGDGRGGKSIWNKEFEDEFSPNLKHDKAFSVSMANAGPNSNGSQFFITVVPAAWLDGKHTLFGITIKGMNTVDQISKVKTDEDTDKPLDDIKIISISLKNV</sequence>
<proteinExistence type="predicted"/>
<protein>
    <recommendedName>
        <fullName evidence="2">peptidylprolyl isomerase</fullName>
        <ecNumber evidence="2">5.2.1.8</ecNumber>
    </recommendedName>
</protein>
<reference evidence="8 9" key="1">
    <citation type="submission" date="2016-04" db="EMBL/GenBank/DDBJ databases">
        <title>The genome of Intoshia linei affirms orthonectids as highly simplified spiralians.</title>
        <authorList>
            <person name="Mikhailov K.V."/>
            <person name="Slusarev G.S."/>
            <person name="Nikitin M.A."/>
            <person name="Logacheva M.D."/>
            <person name="Penin A."/>
            <person name="Aleoshin V."/>
            <person name="Panchin Y.V."/>
        </authorList>
    </citation>
    <scope>NUCLEOTIDE SEQUENCE [LARGE SCALE GENOMIC DNA]</scope>
    <source>
        <strain evidence="8">Intl2013</strain>
        <tissue evidence="8">Whole animal</tissue>
    </source>
</reference>
<dbReference type="InterPro" id="IPR015943">
    <property type="entry name" value="WD40/YVTN_repeat-like_dom_sf"/>
</dbReference>
<dbReference type="InterPro" id="IPR001680">
    <property type="entry name" value="WD40_rpt"/>
</dbReference>
<dbReference type="Proteomes" id="UP000078046">
    <property type="component" value="Unassembled WGS sequence"/>
</dbReference>
<evidence type="ECO:0000256" key="2">
    <source>
        <dbReference type="ARBA" id="ARBA00013194"/>
    </source>
</evidence>
<evidence type="ECO:0000256" key="3">
    <source>
        <dbReference type="ARBA" id="ARBA00022574"/>
    </source>
</evidence>
<organism evidence="8 9">
    <name type="scientific">Intoshia linei</name>
    <dbReference type="NCBI Taxonomy" id="1819745"/>
    <lineage>
        <taxon>Eukaryota</taxon>
        <taxon>Metazoa</taxon>
        <taxon>Spiralia</taxon>
        <taxon>Lophotrochozoa</taxon>
        <taxon>Mesozoa</taxon>
        <taxon>Orthonectida</taxon>
        <taxon>Rhopaluridae</taxon>
        <taxon>Intoshia</taxon>
    </lineage>
</organism>
<dbReference type="Pfam" id="PF00160">
    <property type="entry name" value="Pro_isomerase"/>
    <property type="match status" value="1"/>
</dbReference>
<dbReference type="GO" id="GO:0003755">
    <property type="term" value="F:peptidyl-prolyl cis-trans isomerase activity"/>
    <property type="evidence" value="ECO:0007669"/>
    <property type="project" value="UniProtKB-KW"/>
</dbReference>
<dbReference type="PRINTS" id="PR00153">
    <property type="entry name" value="CSAPPISMRASE"/>
</dbReference>
<dbReference type="OrthoDB" id="10264753at2759"/>
<dbReference type="SUPFAM" id="SSF50891">
    <property type="entry name" value="Cyclophilin-like"/>
    <property type="match status" value="1"/>
</dbReference>
<dbReference type="GO" id="GO:0005634">
    <property type="term" value="C:nucleus"/>
    <property type="evidence" value="ECO:0007669"/>
    <property type="project" value="UniProtKB-ARBA"/>
</dbReference>
<evidence type="ECO:0000256" key="5">
    <source>
        <dbReference type="ARBA" id="ARBA00023110"/>
    </source>
</evidence>
<dbReference type="InterPro" id="IPR029000">
    <property type="entry name" value="Cyclophilin-like_dom_sf"/>
</dbReference>
<evidence type="ECO:0000313" key="8">
    <source>
        <dbReference type="EMBL" id="OAF68503.1"/>
    </source>
</evidence>
<keyword evidence="4" id="KW-0677">Repeat</keyword>
<evidence type="ECO:0000256" key="4">
    <source>
        <dbReference type="ARBA" id="ARBA00022737"/>
    </source>
</evidence>
<dbReference type="InterPro" id="IPR036322">
    <property type="entry name" value="WD40_repeat_dom_sf"/>
</dbReference>
<dbReference type="SMART" id="SM00320">
    <property type="entry name" value="WD40"/>
    <property type="match status" value="3"/>
</dbReference>
<dbReference type="EMBL" id="LWCA01000435">
    <property type="protein sequence ID" value="OAF68503.1"/>
    <property type="molecule type" value="Genomic_DNA"/>
</dbReference>
<keyword evidence="6" id="KW-0413">Isomerase</keyword>
<dbReference type="Gene3D" id="2.40.100.10">
    <property type="entry name" value="Cyclophilin-like"/>
    <property type="match status" value="1"/>
</dbReference>
<keyword evidence="3" id="KW-0853">WD repeat</keyword>
<dbReference type="InterPro" id="IPR002130">
    <property type="entry name" value="Cyclophilin-type_PPIase_dom"/>
</dbReference>
<name>A0A177B4F7_9BILA</name>
<feature type="domain" description="PPIase cyclophilin-type" evidence="7">
    <location>
        <begin position="452"/>
        <end position="607"/>
    </location>
</feature>
<evidence type="ECO:0000256" key="6">
    <source>
        <dbReference type="ARBA" id="ARBA00023235"/>
    </source>
</evidence>
<comment type="catalytic activity">
    <reaction evidence="1">
        <text>[protein]-peptidylproline (omega=180) = [protein]-peptidylproline (omega=0)</text>
        <dbReference type="Rhea" id="RHEA:16237"/>
        <dbReference type="Rhea" id="RHEA-COMP:10747"/>
        <dbReference type="Rhea" id="RHEA-COMP:10748"/>
        <dbReference type="ChEBI" id="CHEBI:83833"/>
        <dbReference type="ChEBI" id="CHEBI:83834"/>
        <dbReference type="EC" id="5.2.1.8"/>
    </reaction>
</comment>
<gene>
    <name evidence="8" type="ORF">A3Q56_03627</name>
</gene>
<dbReference type="PANTHER" id="PTHR45625:SF4">
    <property type="entry name" value="PEPTIDYLPROLYL ISOMERASE DOMAIN AND WD REPEAT-CONTAINING PROTEIN 1"/>
    <property type="match status" value="1"/>
</dbReference>
<dbReference type="AlphaFoldDB" id="A0A177B4F7"/>
<evidence type="ECO:0000256" key="1">
    <source>
        <dbReference type="ARBA" id="ARBA00000971"/>
    </source>
</evidence>